<accession>A0A8S5P392</accession>
<protein>
    <submittedName>
        <fullName evidence="2">Prohead serine protease</fullName>
    </submittedName>
</protein>
<reference evidence="2" key="1">
    <citation type="journal article" date="2021" name="Proc. Natl. Acad. Sci. U.S.A.">
        <title>A Catalog of Tens of Thousands of Viruses from Human Metagenomes Reveals Hidden Associations with Chronic Diseases.</title>
        <authorList>
            <person name="Tisza M.J."/>
            <person name="Buck C.B."/>
        </authorList>
    </citation>
    <scope>NUCLEOTIDE SEQUENCE</scope>
    <source>
        <strain evidence="2">Ct8Uw4</strain>
    </source>
</reference>
<dbReference type="GO" id="GO:0008233">
    <property type="term" value="F:peptidase activity"/>
    <property type="evidence" value="ECO:0007669"/>
    <property type="project" value="UniProtKB-KW"/>
</dbReference>
<dbReference type="EMBL" id="BK015307">
    <property type="protein sequence ID" value="DAE00700.1"/>
    <property type="molecule type" value="Genomic_DNA"/>
</dbReference>
<name>A0A8S5P392_9CAUD</name>
<keyword evidence="1" id="KW-0175">Coiled coil</keyword>
<keyword evidence="2" id="KW-0645">Protease</keyword>
<keyword evidence="2" id="KW-0378">Hydrolase</keyword>
<evidence type="ECO:0000313" key="2">
    <source>
        <dbReference type="EMBL" id="DAE00700.1"/>
    </source>
</evidence>
<evidence type="ECO:0000256" key="1">
    <source>
        <dbReference type="SAM" id="Coils"/>
    </source>
</evidence>
<dbReference type="GO" id="GO:0006508">
    <property type="term" value="P:proteolysis"/>
    <property type="evidence" value="ECO:0007669"/>
    <property type="project" value="UniProtKB-KW"/>
</dbReference>
<sequence length="332" mass="34874">MPAACPSALDAARLPITRRFACNNSGMNTKTPLEIKLSAALPVALAGRADEVRTFKGTANSGKPFGYGGTQTVVDFEGLRHKASVPVLLEHSPVKMAGVCRLSVTADGLIAEGSLLSNEFGTQIAEAADQGFPWEMSVFVQAESFEMLEAGAVLSVNGGEVHGPAVILRRCTIREVSFTAVGVDSETEAVVLSDGSPLPDIFKQPVELSMTPEEKKAFDDLKAEVDTLKAEKAEVEKKLKEAEAAAKKSQVKAKLSAAGFKEDGDGKFQGLSEATLAVLLSADPEAATAMIADLKPKAAADLPKVLLSDGHAPEQEAEGKFSISTVKGKSYV</sequence>
<organism evidence="2">
    <name type="scientific">Myoviridae sp. ct8Uw4</name>
    <dbReference type="NCBI Taxonomy" id="2825040"/>
    <lineage>
        <taxon>Viruses</taxon>
        <taxon>Duplodnaviria</taxon>
        <taxon>Heunggongvirae</taxon>
        <taxon>Uroviricota</taxon>
        <taxon>Caudoviricetes</taxon>
    </lineage>
</organism>
<feature type="coiled-coil region" evidence="1">
    <location>
        <begin position="218"/>
        <end position="252"/>
    </location>
</feature>
<proteinExistence type="predicted"/>